<dbReference type="InterPro" id="IPR036404">
    <property type="entry name" value="Jacalin-like_lectin_dom_sf"/>
</dbReference>
<evidence type="ECO:0000256" key="3">
    <source>
        <dbReference type="ARBA" id="ARBA00022821"/>
    </source>
</evidence>
<dbReference type="Gene3D" id="2.100.10.30">
    <property type="entry name" value="Jacalin-like lectin domain"/>
    <property type="match status" value="1"/>
</dbReference>
<dbReference type="PANTHER" id="PTHR33463">
    <property type="entry name" value="NB-ARC DOMAIN-CONTAINING PROTEIN-RELATED"/>
    <property type="match status" value="1"/>
</dbReference>
<feature type="domain" description="Jacalin-type lectin" evidence="4">
    <location>
        <begin position="274"/>
        <end position="381"/>
    </location>
</feature>
<keyword evidence="3" id="KW-0611">Plant defense</keyword>
<dbReference type="EMBL" id="JBEDUW010000007">
    <property type="protein sequence ID" value="KAK9911658.1"/>
    <property type="molecule type" value="Genomic_DNA"/>
</dbReference>
<protein>
    <recommendedName>
        <fullName evidence="4">Jacalin-type lectin domain-containing protein</fullName>
    </recommendedName>
</protein>
<dbReference type="AlphaFoldDB" id="A0AAW1VWC8"/>
<keyword evidence="6" id="KW-1185">Reference proteome</keyword>
<dbReference type="Pfam" id="PF01419">
    <property type="entry name" value="Jacalin"/>
    <property type="match status" value="1"/>
</dbReference>
<evidence type="ECO:0000256" key="2">
    <source>
        <dbReference type="ARBA" id="ARBA00022734"/>
    </source>
</evidence>
<sequence length="381" mass="43644">MKLCLRAWKSCIWKKSISWLEELCVGELPRGSLCKLKLLNVRNCQNLHGVLLPAKLLQRLQNLESLHCECMEDAGVLLEYVFGYEGLEPEQMVLTKLREITLCYLVNLISIWNGPAPYQVFRNLKSLALRGCHKLKSVFPSSVAECLGQLELLWVEECSGLETVIESWETDINEVVIPQLKDIYLSSLLQLTGIYSDIRGIPIIHKVFCPSLEHLYVYGCPKLSNLAVFDLRRGNQVQANDDRHFAIIFERLFHRQFNPEKIPQFFSKKSSDDFFSSRAYGSDKEGVKFDDGIYSTVRQLVLHYNNRWVNCIQIEYDRNGFPHRSDKHGHPNGEKTTVMLDYPDEFITSVCGTYAAGPRSGIGSLTFQSNKKLTDHLGVRF</sequence>
<comment type="similarity">
    <text evidence="1">Belongs to the jacalin lectin family.</text>
</comment>
<organism evidence="5 6">
    <name type="scientific">Rubus argutus</name>
    <name type="common">Southern blackberry</name>
    <dbReference type="NCBI Taxonomy" id="59490"/>
    <lineage>
        <taxon>Eukaryota</taxon>
        <taxon>Viridiplantae</taxon>
        <taxon>Streptophyta</taxon>
        <taxon>Embryophyta</taxon>
        <taxon>Tracheophyta</taxon>
        <taxon>Spermatophyta</taxon>
        <taxon>Magnoliopsida</taxon>
        <taxon>eudicotyledons</taxon>
        <taxon>Gunneridae</taxon>
        <taxon>Pentapetalae</taxon>
        <taxon>rosids</taxon>
        <taxon>fabids</taxon>
        <taxon>Rosales</taxon>
        <taxon>Rosaceae</taxon>
        <taxon>Rosoideae</taxon>
        <taxon>Rosoideae incertae sedis</taxon>
        <taxon>Rubus</taxon>
    </lineage>
</organism>
<comment type="caution">
    <text evidence="5">The sequence shown here is derived from an EMBL/GenBank/DDBJ whole genome shotgun (WGS) entry which is preliminary data.</text>
</comment>
<evidence type="ECO:0000313" key="5">
    <source>
        <dbReference type="EMBL" id="KAK9911658.1"/>
    </source>
</evidence>
<dbReference type="SUPFAM" id="SSF51101">
    <property type="entry name" value="Mannose-binding lectins"/>
    <property type="match status" value="1"/>
</dbReference>
<evidence type="ECO:0000259" key="4">
    <source>
        <dbReference type="PROSITE" id="PS51752"/>
    </source>
</evidence>
<dbReference type="GO" id="GO:0030246">
    <property type="term" value="F:carbohydrate binding"/>
    <property type="evidence" value="ECO:0007669"/>
    <property type="project" value="UniProtKB-KW"/>
</dbReference>
<reference evidence="5 6" key="1">
    <citation type="journal article" date="2023" name="G3 (Bethesda)">
        <title>A chromosome-length genome assembly and annotation of blackberry (Rubus argutus, cv. 'Hillquist').</title>
        <authorList>
            <person name="Bruna T."/>
            <person name="Aryal R."/>
            <person name="Dudchenko O."/>
            <person name="Sargent D.J."/>
            <person name="Mead D."/>
            <person name="Buti M."/>
            <person name="Cavallini A."/>
            <person name="Hytonen T."/>
            <person name="Andres J."/>
            <person name="Pham M."/>
            <person name="Weisz D."/>
            <person name="Mascagni F."/>
            <person name="Usai G."/>
            <person name="Natali L."/>
            <person name="Bassil N."/>
            <person name="Fernandez G.E."/>
            <person name="Lomsadze A."/>
            <person name="Armour M."/>
            <person name="Olukolu B."/>
            <person name="Poorten T."/>
            <person name="Britton C."/>
            <person name="Davik J."/>
            <person name="Ashrafi H."/>
            <person name="Aiden E.L."/>
            <person name="Borodovsky M."/>
            <person name="Worthington M."/>
        </authorList>
    </citation>
    <scope>NUCLEOTIDE SEQUENCE [LARGE SCALE GENOMIC DNA]</scope>
    <source>
        <strain evidence="5">PI 553951</strain>
    </source>
</reference>
<dbReference type="SUPFAM" id="SSF52047">
    <property type="entry name" value="RNI-like"/>
    <property type="match status" value="1"/>
</dbReference>
<dbReference type="Gene3D" id="3.80.10.10">
    <property type="entry name" value="Ribonuclease Inhibitor"/>
    <property type="match status" value="1"/>
</dbReference>
<name>A0AAW1VWC8_RUBAR</name>
<dbReference type="PANTHER" id="PTHR33463:SF209">
    <property type="entry name" value="DISEASE RESISTANCE PROTEIN RPS2-LIKE"/>
    <property type="match status" value="1"/>
</dbReference>
<dbReference type="InterPro" id="IPR032675">
    <property type="entry name" value="LRR_dom_sf"/>
</dbReference>
<dbReference type="SMART" id="SM00915">
    <property type="entry name" value="Jacalin"/>
    <property type="match status" value="1"/>
</dbReference>
<accession>A0AAW1VWC8</accession>
<evidence type="ECO:0000256" key="1">
    <source>
        <dbReference type="ARBA" id="ARBA00006568"/>
    </source>
</evidence>
<evidence type="ECO:0000313" key="6">
    <source>
        <dbReference type="Proteomes" id="UP001457282"/>
    </source>
</evidence>
<dbReference type="InterPro" id="IPR057135">
    <property type="entry name" value="At4g27190-like_LRR"/>
</dbReference>
<proteinExistence type="inferred from homology"/>
<dbReference type="InterPro" id="IPR001229">
    <property type="entry name" value="Jacalin-like_lectin_dom"/>
</dbReference>
<gene>
    <name evidence="5" type="ORF">M0R45_035554</name>
</gene>
<dbReference type="Pfam" id="PF23247">
    <property type="entry name" value="LRR_RPS2"/>
    <property type="match status" value="1"/>
</dbReference>
<dbReference type="PROSITE" id="PS51752">
    <property type="entry name" value="JACALIN_LECTIN"/>
    <property type="match status" value="1"/>
</dbReference>
<dbReference type="InterPro" id="IPR050905">
    <property type="entry name" value="Plant_NBS-LRR"/>
</dbReference>
<keyword evidence="2" id="KW-0430">Lectin</keyword>
<dbReference type="Proteomes" id="UP001457282">
    <property type="component" value="Unassembled WGS sequence"/>
</dbReference>